<dbReference type="RefSeq" id="WP_085892971.1">
    <property type="nucleotide sequence ID" value="NZ_FWFL01000007.1"/>
</dbReference>
<dbReference type="PANTHER" id="PTHR38777:SF1">
    <property type="entry name" value="DNAK SUPPRESSOR PROTEIN"/>
    <property type="match status" value="1"/>
</dbReference>
<feature type="domain" description="Zinc finger DksA/TraR C4-type" evidence="6">
    <location>
        <begin position="38"/>
        <end position="68"/>
    </location>
</feature>
<evidence type="ECO:0000313" key="7">
    <source>
        <dbReference type="EMBL" id="SLN52159.1"/>
    </source>
</evidence>
<dbReference type="PANTHER" id="PTHR38777">
    <property type="entry name" value="FELS-2 PROPHAGE PROTEIN"/>
    <property type="match status" value="1"/>
</dbReference>
<keyword evidence="1" id="KW-0479">Metal-binding</keyword>
<evidence type="ECO:0000256" key="3">
    <source>
        <dbReference type="ARBA" id="ARBA00022833"/>
    </source>
</evidence>
<dbReference type="OrthoDB" id="962301at2"/>
<feature type="region of interest" description="Disordered" evidence="5">
    <location>
        <begin position="69"/>
        <end position="89"/>
    </location>
</feature>
<dbReference type="Pfam" id="PF01258">
    <property type="entry name" value="zf-dskA_traR"/>
    <property type="match status" value="1"/>
</dbReference>
<evidence type="ECO:0000256" key="4">
    <source>
        <dbReference type="PROSITE-ProRule" id="PRU00510"/>
    </source>
</evidence>
<dbReference type="SUPFAM" id="SSF57716">
    <property type="entry name" value="Glucocorticoid receptor-like (DNA-binding domain)"/>
    <property type="match status" value="1"/>
</dbReference>
<dbReference type="GO" id="GO:0008270">
    <property type="term" value="F:zinc ion binding"/>
    <property type="evidence" value="ECO:0007669"/>
    <property type="project" value="UniProtKB-KW"/>
</dbReference>
<dbReference type="GO" id="GO:1900378">
    <property type="term" value="P:positive regulation of secondary metabolite biosynthetic process"/>
    <property type="evidence" value="ECO:0007669"/>
    <property type="project" value="TreeGrafter"/>
</dbReference>
<proteinExistence type="predicted"/>
<dbReference type="NCBIfam" id="NF008243">
    <property type="entry name" value="PRK11019.1"/>
    <property type="match status" value="1"/>
</dbReference>
<evidence type="ECO:0000256" key="1">
    <source>
        <dbReference type="ARBA" id="ARBA00022723"/>
    </source>
</evidence>
<evidence type="ECO:0000313" key="8">
    <source>
        <dbReference type="Proteomes" id="UP000193827"/>
    </source>
</evidence>
<organism evidence="7 8">
    <name type="scientific">Roseovarius litorisediminis</name>
    <dbReference type="NCBI Taxonomy" id="1312363"/>
    <lineage>
        <taxon>Bacteria</taxon>
        <taxon>Pseudomonadati</taxon>
        <taxon>Pseudomonadota</taxon>
        <taxon>Alphaproteobacteria</taxon>
        <taxon>Rhodobacterales</taxon>
        <taxon>Roseobacteraceae</taxon>
        <taxon>Roseovarius</taxon>
    </lineage>
</organism>
<keyword evidence="2" id="KW-0863">Zinc-finger</keyword>
<evidence type="ECO:0000256" key="5">
    <source>
        <dbReference type="SAM" id="MobiDB-lite"/>
    </source>
</evidence>
<protein>
    <recommendedName>
        <fullName evidence="6">Zinc finger DksA/TraR C4-type domain-containing protein</fullName>
    </recommendedName>
</protein>
<keyword evidence="8" id="KW-1185">Reference proteome</keyword>
<reference evidence="7 8" key="1">
    <citation type="submission" date="2017-03" db="EMBL/GenBank/DDBJ databases">
        <authorList>
            <person name="Afonso C.L."/>
            <person name="Miller P.J."/>
            <person name="Scott M.A."/>
            <person name="Spackman E."/>
            <person name="Goraichik I."/>
            <person name="Dimitrov K.M."/>
            <person name="Suarez D.L."/>
            <person name="Swayne D.E."/>
        </authorList>
    </citation>
    <scope>NUCLEOTIDE SEQUENCE [LARGE SCALE GENOMIC DNA]</scope>
    <source>
        <strain evidence="7 8">CECT 8287</strain>
    </source>
</reference>
<sequence length="89" mass="9576">MAGGWARDGAVSEQIEASISDELARMQARKRPVGESLTHCADCEEPIPEARRVALPGVKLCIDCAADVQSQQQARGGINRRGSKDSQLK</sequence>
<name>A0A1Y5SYX6_9RHOB</name>
<dbReference type="Gene3D" id="1.20.120.910">
    <property type="entry name" value="DksA, coiled-coil domain"/>
    <property type="match status" value="1"/>
</dbReference>
<dbReference type="InterPro" id="IPR000962">
    <property type="entry name" value="Znf_DskA_TraR"/>
</dbReference>
<dbReference type="PROSITE" id="PS51128">
    <property type="entry name" value="ZF_DKSA_2"/>
    <property type="match status" value="1"/>
</dbReference>
<feature type="zinc finger region" description="dksA C4-type" evidence="4">
    <location>
        <begin position="40"/>
        <end position="64"/>
    </location>
</feature>
<dbReference type="Proteomes" id="UP000193827">
    <property type="component" value="Unassembled WGS sequence"/>
</dbReference>
<evidence type="ECO:0000256" key="2">
    <source>
        <dbReference type="ARBA" id="ARBA00022771"/>
    </source>
</evidence>
<dbReference type="EMBL" id="FWFL01000007">
    <property type="protein sequence ID" value="SLN52159.1"/>
    <property type="molecule type" value="Genomic_DNA"/>
</dbReference>
<dbReference type="AlphaFoldDB" id="A0A1Y5SYX6"/>
<accession>A0A1Y5SYX6</accession>
<keyword evidence="3" id="KW-0862">Zinc</keyword>
<gene>
    <name evidence="7" type="ORF">PEL8287_02735</name>
</gene>
<evidence type="ECO:0000259" key="6">
    <source>
        <dbReference type="Pfam" id="PF01258"/>
    </source>
</evidence>